<proteinExistence type="predicted"/>
<evidence type="ECO:0000313" key="1">
    <source>
        <dbReference type="EMBL" id="CAG8826787.1"/>
    </source>
</evidence>
<dbReference type="EMBL" id="CAJVQC010092771">
    <property type="protein sequence ID" value="CAG8826787.1"/>
    <property type="molecule type" value="Genomic_DNA"/>
</dbReference>
<organism evidence="1 2">
    <name type="scientific">Racocetra persica</name>
    <dbReference type="NCBI Taxonomy" id="160502"/>
    <lineage>
        <taxon>Eukaryota</taxon>
        <taxon>Fungi</taxon>
        <taxon>Fungi incertae sedis</taxon>
        <taxon>Mucoromycota</taxon>
        <taxon>Glomeromycotina</taxon>
        <taxon>Glomeromycetes</taxon>
        <taxon>Diversisporales</taxon>
        <taxon>Gigasporaceae</taxon>
        <taxon>Racocetra</taxon>
    </lineage>
</organism>
<sequence length="378" mass="44257">STLLLGSNEIIIYVKTNTEETMKLDLKLSNTIYEVKSVIRDKKNIPTSHQRIIFNGKELDDHNILSNYKIQKGSILHLESTEIIIYVKTNTGETIELNSMPDYTIHKVKLMIQDKKNIPLVQQRIYFNEQELNDNSSLSFCQIKKESVLYLEILTMVIKIYVKIMNEKIIELEVRRDHSIREVKRLIQDKEGIPSDKQYLFLNDQLSDGDFLSNYKIEEESTLHLEYEEIMVYIKLIDGKIINLKVNRNFTIKQVIRMVKDKGISIDHLTVILDHSNNVLTSLRTLENYRIRHESTLNLHQSKRFSGQLIVKSLTGKEIKIDAEFSDTIDQVKQKIQDKEGIPPDQQRLIYSGRQLEDGRTLSDYNNFESKLIYGYWV</sequence>
<evidence type="ECO:0000313" key="2">
    <source>
        <dbReference type="Proteomes" id="UP000789920"/>
    </source>
</evidence>
<keyword evidence="2" id="KW-1185">Reference proteome</keyword>
<feature type="non-terminal residue" evidence="1">
    <location>
        <position position="1"/>
    </location>
</feature>
<protein>
    <submittedName>
        <fullName evidence="1">24578_t:CDS:1</fullName>
    </submittedName>
</protein>
<accession>A0ACA9S7H4</accession>
<reference evidence="1" key="1">
    <citation type="submission" date="2021-06" db="EMBL/GenBank/DDBJ databases">
        <authorList>
            <person name="Kallberg Y."/>
            <person name="Tangrot J."/>
            <person name="Rosling A."/>
        </authorList>
    </citation>
    <scope>NUCLEOTIDE SEQUENCE</scope>
    <source>
        <strain evidence="1">MA461A</strain>
    </source>
</reference>
<name>A0ACA9S7H4_9GLOM</name>
<dbReference type="Proteomes" id="UP000789920">
    <property type="component" value="Unassembled WGS sequence"/>
</dbReference>
<gene>
    <name evidence="1" type="ORF">RPERSI_LOCUS26808</name>
</gene>
<comment type="caution">
    <text evidence="1">The sequence shown here is derived from an EMBL/GenBank/DDBJ whole genome shotgun (WGS) entry which is preliminary data.</text>
</comment>